<name>A0A8D9B218_9HEMI</name>
<reference evidence="1" key="1">
    <citation type="submission" date="2021-05" db="EMBL/GenBank/DDBJ databases">
        <authorList>
            <person name="Alioto T."/>
            <person name="Alioto T."/>
            <person name="Gomez Garrido J."/>
        </authorList>
    </citation>
    <scope>NUCLEOTIDE SEQUENCE</scope>
</reference>
<accession>A0A8D9B218</accession>
<organism evidence="1">
    <name type="scientific">Cacopsylla melanoneura</name>
    <dbReference type="NCBI Taxonomy" id="428564"/>
    <lineage>
        <taxon>Eukaryota</taxon>
        <taxon>Metazoa</taxon>
        <taxon>Ecdysozoa</taxon>
        <taxon>Arthropoda</taxon>
        <taxon>Hexapoda</taxon>
        <taxon>Insecta</taxon>
        <taxon>Pterygota</taxon>
        <taxon>Neoptera</taxon>
        <taxon>Paraneoptera</taxon>
        <taxon>Hemiptera</taxon>
        <taxon>Sternorrhyncha</taxon>
        <taxon>Psylloidea</taxon>
        <taxon>Psyllidae</taxon>
        <taxon>Psyllinae</taxon>
        <taxon>Cacopsylla</taxon>
    </lineage>
</organism>
<protein>
    <submittedName>
        <fullName evidence="1">Uncharacterized protein</fullName>
    </submittedName>
</protein>
<proteinExistence type="predicted"/>
<dbReference type="EMBL" id="HBUF01599114">
    <property type="protein sequence ID" value="CAG6775621.1"/>
    <property type="molecule type" value="Transcribed_RNA"/>
</dbReference>
<sequence>MPNTTNYSTKLEYRFGQTSYSNSIGNRHVYFFLLYRVRFQRDMSNFLFSVRFWLAKFEFKPFLMFVELYVPTSYNNISTLNRNKRNFSIQIIHNVPYNIYIIDFKIGFRKSFDFKKGPINR</sequence>
<evidence type="ECO:0000313" key="1">
    <source>
        <dbReference type="EMBL" id="CAG6775621.1"/>
    </source>
</evidence>
<dbReference type="AlphaFoldDB" id="A0A8D9B218"/>